<protein>
    <recommendedName>
        <fullName evidence="2">Spherulation-specific family 4 protein</fullName>
    </recommendedName>
</protein>
<evidence type="ECO:0008006" key="2">
    <source>
        <dbReference type="Google" id="ProtNLM"/>
    </source>
</evidence>
<sequence length="216" mass="23553">MSPSSLLVPYYEHPSVRPAEWEAILAAAPGLYGVVLNPASGPGDHPDPAFAEIAARLRAEGVRVLGYADTDYARRPVTAVIRDLVHHHEWYGADGAFLDQVTSEPDRLDHYRRLASAAWGAGLRTLALNHGVPPHPSYARIADVLVTFEGTWDTYRTQRPQPWRTPGTRLCHLVYGVPPDADLETEARTRGADLHCAVPGTGDHPWGTLPHAVPVG</sequence>
<accession>A0A6B3BR65</accession>
<dbReference type="PANTHER" id="PTHR35040:SF9">
    <property type="entry name" value="4-LIKE CELL SURFACE PROTEIN, PUTATIVE (AFU_ORTHOLOGUE AFUA_4G14080)-RELATED"/>
    <property type="match status" value="1"/>
</dbReference>
<dbReference type="PANTHER" id="PTHR35040">
    <property type="match status" value="1"/>
</dbReference>
<dbReference type="RefSeq" id="WP_164314427.1">
    <property type="nucleotide sequence ID" value="NZ_JAAGLU010000010.1"/>
</dbReference>
<organism evidence="1">
    <name type="scientific">Streptomyces sp. SID12501</name>
    <dbReference type="NCBI Taxonomy" id="2706042"/>
    <lineage>
        <taxon>Bacteria</taxon>
        <taxon>Bacillati</taxon>
        <taxon>Actinomycetota</taxon>
        <taxon>Actinomycetes</taxon>
        <taxon>Kitasatosporales</taxon>
        <taxon>Streptomycetaceae</taxon>
        <taxon>Streptomyces</taxon>
    </lineage>
</organism>
<evidence type="ECO:0000313" key="1">
    <source>
        <dbReference type="EMBL" id="NEC86835.1"/>
    </source>
</evidence>
<dbReference type="InterPro" id="IPR021986">
    <property type="entry name" value="Spherulin4"/>
</dbReference>
<gene>
    <name evidence="1" type="ORF">G3I71_13615</name>
</gene>
<comment type="caution">
    <text evidence="1">The sequence shown here is derived from an EMBL/GenBank/DDBJ whole genome shotgun (WGS) entry which is preliminary data.</text>
</comment>
<dbReference type="Pfam" id="PF12138">
    <property type="entry name" value="Spherulin4"/>
    <property type="match status" value="1"/>
</dbReference>
<proteinExistence type="predicted"/>
<reference evidence="1" key="1">
    <citation type="submission" date="2020-01" db="EMBL/GenBank/DDBJ databases">
        <title>Insect and environment-associated Actinomycetes.</title>
        <authorList>
            <person name="Currrie C."/>
            <person name="Chevrette M."/>
            <person name="Carlson C."/>
            <person name="Stubbendieck R."/>
            <person name="Wendt-Pienkowski E."/>
        </authorList>
    </citation>
    <scope>NUCLEOTIDE SEQUENCE</scope>
    <source>
        <strain evidence="1">SID12501</strain>
    </source>
</reference>
<dbReference type="AlphaFoldDB" id="A0A6B3BR65"/>
<name>A0A6B3BR65_9ACTN</name>
<dbReference type="EMBL" id="JAAGLU010000010">
    <property type="protein sequence ID" value="NEC86835.1"/>
    <property type="molecule type" value="Genomic_DNA"/>
</dbReference>